<feature type="transmembrane region" description="Helical" evidence="1">
    <location>
        <begin position="293"/>
        <end position="312"/>
    </location>
</feature>
<keyword evidence="1" id="KW-0812">Transmembrane</keyword>
<feature type="transmembrane region" description="Helical" evidence="1">
    <location>
        <begin position="332"/>
        <end position="354"/>
    </location>
</feature>
<name>A0A2Z4GBR7_9BACT</name>
<organism evidence="2 3">
    <name type="scientific">Arcticibacterium luteifluviistationis</name>
    <dbReference type="NCBI Taxonomy" id="1784714"/>
    <lineage>
        <taxon>Bacteria</taxon>
        <taxon>Pseudomonadati</taxon>
        <taxon>Bacteroidota</taxon>
        <taxon>Cytophagia</taxon>
        <taxon>Cytophagales</taxon>
        <taxon>Leadbetterellaceae</taxon>
        <taxon>Arcticibacterium</taxon>
    </lineage>
</organism>
<keyword evidence="1" id="KW-0472">Membrane</keyword>
<proteinExistence type="predicted"/>
<feature type="transmembrane region" description="Helical" evidence="1">
    <location>
        <begin position="255"/>
        <end position="273"/>
    </location>
</feature>
<evidence type="ECO:0000313" key="2">
    <source>
        <dbReference type="EMBL" id="AWV98510.1"/>
    </source>
</evidence>
<feature type="transmembrane region" description="Helical" evidence="1">
    <location>
        <begin position="130"/>
        <end position="146"/>
    </location>
</feature>
<feature type="transmembrane region" description="Helical" evidence="1">
    <location>
        <begin position="360"/>
        <end position="377"/>
    </location>
</feature>
<sequence>MKGKKLWFSMLLVGMSLGTAWAIRGQFGHEQGAAWAGAIGSLSILLVAKRKDWLSKAFSVALAGGIGWGLGGMMSYGMVVGYGRATDFINVYYGLLMLFVIGGLYGFIGGGFFGFALLNSKKTKVNWSRLIVEMVVSGLVFYFFMIEQLGWNMTPPRAEHWAICFGLGVALTAHLIRNKQYAPLRVAVFAGLGGGFGFAFGNFLHVLGRVSEIDFNFWNVMEYSLGFFGGLGMAYGAFTATWEANEEEESGNTELLSLLGVSLLIPFIVWQQSFTSDRISSMLEKVNFSNLSLGVNITLWFSLVLILAFSVLSYRRIKALNTGKFPYLEIKVFFVGIFAIYIIFSWLITGAFLSTYRIEQYLYLVNFIVIVLLINRAEVSFDNSHSTSHSIINVKSWLWGFVGVVILIALFAVVAINTHGEMDHSQKRFGVEERAVKSE</sequence>
<dbReference type="EMBL" id="CP029480">
    <property type="protein sequence ID" value="AWV98510.1"/>
    <property type="molecule type" value="Genomic_DNA"/>
</dbReference>
<feature type="transmembrane region" description="Helical" evidence="1">
    <location>
        <begin position="60"/>
        <end position="79"/>
    </location>
</feature>
<dbReference type="InterPro" id="IPR021855">
    <property type="entry name" value="PAM68-like"/>
</dbReference>
<keyword evidence="3" id="KW-1185">Reference proteome</keyword>
<dbReference type="OrthoDB" id="920620at2"/>
<reference evidence="2 3" key="1">
    <citation type="submission" date="2018-05" db="EMBL/GenBank/DDBJ databases">
        <title>Complete genome sequence of Arcticibacterium luteifluviistationis SM1504T, a cytophagaceae bacterium isolated from Arctic surface seawater.</title>
        <authorList>
            <person name="Li Y."/>
            <person name="Qin Q.-L."/>
        </authorList>
    </citation>
    <scope>NUCLEOTIDE SEQUENCE [LARGE SCALE GENOMIC DNA]</scope>
    <source>
        <strain evidence="2 3">SM1504</strain>
    </source>
</reference>
<feature type="transmembrane region" description="Helical" evidence="1">
    <location>
        <begin position="158"/>
        <end position="176"/>
    </location>
</feature>
<accession>A0A2Z4GBR7</accession>
<evidence type="ECO:0000256" key="1">
    <source>
        <dbReference type="SAM" id="Phobius"/>
    </source>
</evidence>
<feature type="transmembrane region" description="Helical" evidence="1">
    <location>
        <begin position="223"/>
        <end position="243"/>
    </location>
</feature>
<dbReference type="RefSeq" id="WP_111371703.1">
    <property type="nucleotide sequence ID" value="NZ_CP029480.1"/>
</dbReference>
<dbReference type="Proteomes" id="UP000249873">
    <property type="component" value="Chromosome"/>
</dbReference>
<evidence type="ECO:0000313" key="3">
    <source>
        <dbReference type="Proteomes" id="UP000249873"/>
    </source>
</evidence>
<feature type="transmembrane region" description="Helical" evidence="1">
    <location>
        <begin position="397"/>
        <end position="416"/>
    </location>
</feature>
<gene>
    <name evidence="2" type="ORF">DJ013_10135</name>
</gene>
<feature type="transmembrane region" description="Helical" evidence="1">
    <location>
        <begin position="91"/>
        <end position="118"/>
    </location>
</feature>
<keyword evidence="1" id="KW-1133">Transmembrane helix</keyword>
<protein>
    <submittedName>
        <fullName evidence="2">Uncharacterized protein</fullName>
    </submittedName>
</protein>
<dbReference type="AlphaFoldDB" id="A0A2Z4GBR7"/>
<feature type="transmembrane region" description="Helical" evidence="1">
    <location>
        <begin position="183"/>
        <end position="203"/>
    </location>
</feature>
<dbReference type="KEGG" id="als:DJ013_10135"/>
<dbReference type="Pfam" id="PF11947">
    <property type="entry name" value="DUF3464"/>
    <property type="match status" value="1"/>
</dbReference>